<dbReference type="HOGENOM" id="CLU_2411411_0_0_11"/>
<gene>
    <name evidence="1" type="ORF">SaccyDRAFT_3433</name>
</gene>
<dbReference type="Proteomes" id="UP000002791">
    <property type="component" value="Chromosome"/>
</dbReference>
<name>H5XR23_9PSEU</name>
<accession>H5XR23</accession>
<evidence type="ECO:0000313" key="2">
    <source>
        <dbReference type="Proteomes" id="UP000002791"/>
    </source>
</evidence>
<organism evidence="1 2">
    <name type="scientific">Saccharomonospora cyanea NA-134</name>
    <dbReference type="NCBI Taxonomy" id="882082"/>
    <lineage>
        <taxon>Bacteria</taxon>
        <taxon>Bacillati</taxon>
        <taxon>Actinomycetota</taxon>
        <taxon>Actinomycetes</taxon>
        <taxon>Pseudonocardiales</taxon>
        <taxon>Pseudonocardiaceae</taxon>
        <taxon>Saccharomonospora</taxon>
    </lineage>
</organism>
<reference evidence="1 2" key="1">
    <citation type="submission" date="2011-11" db="EMBL/GenBank/DDBJ databases">
        <title>The Noncontiguous Finished sequence of Saccharomonospora cyanea NA-134.</title>
        <authorList>
            <consortium name="US DOE Joint Genome Institute"/>
            <person name="Lucas S."/>
            <person name="Han J."/>
            <person name="Lapidus A."/>
            <person name="Cheng J.-F."/>
            <person name="Goodwin L."/>
            <person name="Pitluck S."/>
            <person name="Peters L."/>
            <person name="Ovchinnikova G."/>
            <person name="Lu M."/>
            <person name="Detter J.C."/>
            <person name="Han C."/>
            <person name="Tapia R."/>
            <person name="Land M."/>
            <person name="Hauser L."/>
            <person name="Kyrpides N."/>
            <person name="Ivanova N."/>
            <person name="Pagani I."/>
            <person name="Brambilla E.-M."/>
            <person name="Klenk H.-P."/>
            <person name="Woyke T."/>
        </authorList>
    </citation>
    <scope>NUCLEOTIDE SEQUENCE [LARGE SCALE GENOMIC DNA]</scope>
    <source>
        <strain evidence="1 2">NA-134</strain>
    </source>
</reference>
<dbReference type="EMBL" id="CM001440">
    <property type="protein sequence ID" value="EHR62264.1"/>
    <property type="molecule type" value="Genomic_DNA"/>
</dbReference>
<keyword evidence="2" id="KW-1185">Reference proteome</keyword>
<sequence>MDDTPHPADGRWTLRFTRRLPVPGEGVARPHGPRAPEPVVPLPVAELEPRAGGAVRFPECGSGQATADDGDGRLLAFTARSVTATGPYTAAG</sequence>
<protein>
    <submittedName>
        <fullName evidence="1">Uncharacterized protein</fullName>
    </submittedName>
</protein>
<dbReference type="AlphaFoldDB" id="H5XR23"/>
<proteinExistence type="predicted"/>
<evidence type="ECO:0000313" key="1">
    <source>
        <dbReference type="EMBL" id="EHR62264.1"/>
    </source>
</evidence>